<dbReference type="InterPro" id="IPR039859">
    <property type="entry name" value="PFA4/ZDH16/20/ERF2-like"/>
</dbReference>
<evidence type="ECO:0000313" key="14">
    <source>
        <dbReference type="EMBL" id="KAF4119860.1"/>
    </source>
</evidence>
<dbReference type="InterPro" id="IPR001594">
    <property type="entry name" value="Palmitoyltrfase_DHHC"/>
</dbReference>
<dbReference type="Pfam" id="PF01529">
    <property type="entry name" value="DHHC"/>
    <property type="match status" value="1"/>
</dbReference>
<name>A0A9P4YPW8_9HYPO</name>
<organism evidence="14 15">
    <name type="scientific">Geosmithia morbida</name>
    <dbReference type="NCBI Taxonomy" id="1094350"/>
    <lineage>
        <taxon>Eukaryota</taxon>
        <taxon>Fungi</taxon>
        <taxon>Dikarya</taxon>
        <taxon>Ascomycota</taxon>
        <taxon>Pezizomycotina</taxon>
        <taxon>Sordariomycetes</taxon>
        <taxon>Hypocreomycetidae</taxon>
        <taxon>Hypocreales</taxon>
        <taxon>Bionectriaceae</taxon>
        <taxon>Geosmithia</taxon>
    </lineage>
</organism>
<keyword evidence="3 11" id="KW-0812">Transmembrane</keyword>
<evidence type="ECO:0000256" key="10">
    <source>
        <dbReference type="ARBA" id="ARBA00048048"/>
    </source>
</evidence>
<evidence type="ECO:0000256" key="5">
    <source>
        <dbReference type="ARBA" id="ARBA00023136"/>
    </source>
</evidence>
<gene>
    <name evidence="14" type="ORF">GMORB2_3548</name>
</gene>
<evidence type="ECO:0000256" key="2">
    <source>
        <dbReference type="ARBA" id="ARBA00022679"/>
    </source>
</evidence>
<feature type="region of interest" description="Disordered" evidence="12">
    <location>
        <begin position="83"/>
        <end position="121"/>
    </location>
</feature>
<dbReference type="GO" id="GO:0016020">
    <property type="term" value="C:membrane"/>
    <property type="evidence" value="ECO:0007669"/>
    <property type="project" value="UniProtKB-SubCell"/>
</dbReference>
<comment type="subcellular location">
    <subcellularLocation>
        <location evidence="1">Membrane</location>
        <topology evidence="1">Multi-pass membrane protein</topology>
    </subcellularLocation>
</comment>
<dbReference type="GO" id="GO:0005783">
    <property type="term" value="C:endoplasmic reticulum"/>
    <property type="evidence" value="ECO:0007669"/>
    <property type="project" value="TreeGrafter"/>
</dbReference>
<dbReference type="OrthoDB" id="331948at2759"/>
<keyword evidence="8 11" id="KW-0012">Acyltransferase</keyword>
<evidence type="ECO:0000256" key="11">
    <source>
        <dbReference type="RuleBase" id="RU079119"/>
    </source>
</evidence>
<keyword evidence="6" id="KW-0564">Palmitate</keyword>
<feature type="domain" description="Palmitoyltransferase DHHC" evidence="13">
    <location>
        <begin position="143"/>
        <end position="261"/>
    </location>
</feature>
<sequence length="403" mass="45629">MPGQLCNERQAERWTARVIPFFILGLFGLGTYAVVARICIDYLYRHKGQHGTAVALLALHFVFLFAAIPPYVRTVVTTQRNPGSVGFNDRRQAAEDQRRALPKRERQDVEAQNTWTSIDQDPDSPGLEAFYTKDVFVCEADGRPRWCALCWNWKPDRAHHSSQLGRCVRKMDHFCPWVGGMVAETSFNFFFQFTFHATLYASVCLGASAYALSLQVREGMSLDGRVVAALVVAALFGFFALGMTLSSGRYILENKTNIDALARRQQFYLAIRVPLDTPSAPGYWTVTYPLPRPSEVPELFDDIQSRRDHHARRTFAIVQTQPGENPWDLGVWRNVKSVLGSSPLEWLLPIRHSPCCRHDSPESDYEMNDALMEKLHSRYNLPRFRPESAATTATGAPLREKAA</sequence>
<reference evidence="14" key="1">
    <citation type="submission" date="2020-03" db="EMBL/GenBank/DDBJ databases">
        <title>Site-based positive gene gene selection in Geosmithia morbida across the United States reveals a broad range of putative effectors and factors for local host and environmental adapation.</title>
        <authorList>
            <person name="Onufrak A."/>
            <person name="Murdoch R.W."/>
            <person name="Gazis R."/>
            <person name="Huff M."/>
            <person name="Staton M."/>
            <person name="Klingeman W."/>
            <person name="Hadziabdic D."/>
        </authorList>
    </citation>
    <scope>NUCLEOTIDE SEQUENCE</scope>
    <source>
        <strain evidence="14">1262</strain>
    </source>
</reference>
<comment type="catalytic activity">
    <reaction evidence="10 11">
        <text>L-cysteinyl-[protein] + hexadecanoyl-CoA = S-hexadecanoyl-L-cysteinyl-[protein] + CoA</text>
        <dbReference type="Rhea" id="RHEA:36683"/>
        <dbReference type="Rhea" id="RHEA-COMP:10131"/>
        <dbReference type="Rhea" id="RHEA-COMP:11032"/>
        <dbReference type="ChEBI" id="CHEBI:29950"/>
        <dbReference type="ChEBI" id="CHEBI:57287"/>
        <dbReference type="ChEBI" id="CHEBI:57379"/>
        <dbReference type="ChEBI" id="CHEBI:74151"/>
        <dbReference type="EC" id="2.3.1.225"/>
    </reaction>
</comment>
<proteinExistence type="inferred from homology"/>
<dbReference type="Proteomes" id="UP000749293">
    <property type="component" value="Unassembled WGS sequence"/>
</dbReference>
<keyword evidence="15" id="KW-1185">Reference proteome</keyword>
<evidence type="ECO:0000256" key="3">
    <source>
        <dbReference type="ARBA" id="ARBA00022692"/>
    </source>
</evidence>
<feature type="compositionally biased region" description="Basic and acidic residues" evidence="12">
    <location>
        <begin position="88"/>
        <end position="109"/>
    </location>
</feature>
<keyword evidence="4 11" id="KW-1133">Transmembrane helix</keyword>
<feature type="transmembrane region" description="Helical" evidence="11">
    <location>
        <begin position="226"/>
        <end position="245"/>
    </location>
</feature>
<evidence type="ECO:0000256" key="1">
    <source>
        <dbReference type="ARBA" id="ARBA00004141"/>
    </source>
</evidence>
<dbReference type="PANTHER" id="PTHR22883">
    <property type="entry name" value="ZINC FINGER DHHC DOMAIN CONTAINING PROTEIN"/>
    <property type="match status" value="1"/>
</dbReference>
<dbReference type="GO" id="GO:0019706">
    <property type="term" value="F:protein-cysteine S-palmitoyltransferase activity"/>
    <property type="evidence" value="ECO:0007669"/>
    <property type="project" value="UniProtKB-EC"/>
</dbReference>
<dbReference type="GeneID" id="55969776"/>
<dbReference type="EC" id="2.3.1.225" evidence="11"/>
<dbReference type="RefSeq" id="XP_035318512.1">
    <property type="nucleotide sequence ID" value="XM_035465524.1"/>
</dbReference>
<dbReference type="PROSITE" id="PS50216">
    <property type="entry name" value="DHHC"/>
    <property type="match status" value="1"/>
</dbReference>
<dbReference type="AlphaFoldDB" id="A0A9P4YPW8"/>
<feature type="transmembrane region" description="Helical" evidence="11">
    <location>
        <begin position="18"/>
        <end position="40"/>
    </location>
</feature>
<evidence type="ECO:0000259" key="13">
    <source>
        <dbReference type="Pfam" id="PF01529"/>
    </source>
</evidence>
<keyword evidence="5 11" id="KW-0472">Membrane</keyword>
<evidence type="ECO:0000256" key="8">
    <source>
        <dbReference type="ARBA" id="ARBA00023315"/>
    </source>
</evidence>
<evidence type="ECO:0000256" key="9">
    <source>
        <dbReference type="ARBA" id="ARBA00038298"/>
    </source>
</evidence>
<protein>
    <recommendedName>
        <fullName evidence="11">Palmitoyltransferase</fullName>
        <ecNumber evidence="11">2.3.1.225</ecNumber>
    </recommendedName>
</protein>
<dbReference type="GO" id="GO:0005794">
    <property type="term" value="C:Golgi apparatus"/>
    <property type="evidence" value="ECO:0007669"/>
    <property type="project" value="TreeGrafter"/>
</dbReference>
<feature type="transmembrane region" description="Helical" evidence="11">
    <location>
        <begin position="52"/>
        <end position="72"/>
    </location>
</feature>
<evidence type="ECO:0000256" key="7">
    <source>
        <dbReference type="ARBA" id="ARBA00023288"/>
    </source>
</evidence>
<dbReference type="PANTHER" id="PTHR22883:SF23">
    <property type="entry name" value="PALMITOYLTRANSFERASE ZDHHC6"/>
    <property type="match status" value="1"/>
</dbReference>
<dbReference type="EMBL" id="JAANYQ010000020">
    <property type="protein sequence ID" value="KAF4119860.1"/>
    <property type="molecule type" value="Genomic_DNA"/>
</dbReference>
<comment type="caution">
    <text evidence="14">The sequence shown here is derived from an EMBL/GenBank/DDBJ whole genome shotgun (WGS) entry which is preliminary data.</text>
</comment>
<keyword evidence="2 11" id="KW-0808">Transferase</keyword>
<feature type="transmembrane region" description="Helical" evidence="11">
    <location>
        <begin position="189"/>
        <end position="214"/>
    </location>
</feature>
<keyword evidence="7" id="KW-0449">Lipoprotein</keyword>
<accession>A0A9P4YPW8</accession>
<comment type="domain">
    <text evidence="11">The DHHC domain is required for palmitoyltransferase activity.</text>
</comment>
<dbReference type="GO" id="GO:0006612">
    <property type="term" value="P:protein targeting to membrane"/>
    <property type="evidence" value="ECO:0007669"/>
    <property type="project" value="TreeGrafter"/>
</dbReference>
<evidence type="ECO:0000256" key="4">
    <source>
        <dbReference type="ARBA" id="ARBA00022989"/>
    </source>
</evidence>
<evidence type="ECO:0000313" key="15">
    <source>
        <dbReference type="Proteomes" id="UP000749293"/>
    </source>
</evidence>
<comment type="similarity">
    <text evidence="9">Belongs to the DHHC palmitoyltransferase family. PFA5 subfamily.</text>
</comment>
<evidence type="ECO:0000256" key="6">
    <source>
        <dbReference type="ARBA" id="ARBA00023139"/>
    </source>
</evidence>
<feature type="compositionally biased region" description="Polar residues" evidence="12">
    <location>
        <begin position="110"/>
        <end position="119"/>
    </location>
</feature>
<evidence type="ECO:0000256" key="12">
    <source>
        <dbReference type="SAM" id="MobiDB-lite"/>
    </source>
</evidence>